<dbReference type="InterPro" id="IPR041118">
    <property type="entry name" value="Rx_N"/>
</dbReference>
<evidence type="ECO:0000256" key="1">
    <source>
        <dbReference type="ARBA" id="ARBA00008894"/>
    </source>
</evidence>
<dbReference type="EMBL" id="AK369971">
    <property type="protein sequence ID" value="BAK01172.1"/>
    <property type="molecule type" value="mRNA"/>
</dbReference>
<dbReference type="SUPFAM" id="SSF52058">
    <property type="entry name" value="L domain-like"/>
    <property type="match status" value="1"/>
</dbReference>
<dbReference type="InterPro" id="IPR055414">
    <property type="entry name" value="LRR_R13L4/SHOC2-like"/>
</dbReference>
<dbReference type="InterPro" id="IPR002182">
    <property type="entry name" value="NB-ARC"/>
</dbReference>
<dbReference type="Gene3D" id="1.10.10.10">
    <property type="entry name" value="Winged helix-like DNA-binding domain superfamily/Winged helix DNA-binding domain"/>
    <property type="match status" value="1"/>
</dbReference>
<dbReference type="AlphaFoldDB" id="F2E1F0"/>
<evidence type="ECO:0000313" key="12">
    <source>
        <dbReference type="EMBL" id="BAK01172.1"/>
    </source>
</evidence>
<feature type="domain" description="Disease resistance protein winged helix" evidence="10">
    <location>
        <begin position="424"/>
        <end position="488"/>
    </location>
</feature>
<dbReference type="Pfam" id="PF00931">
    <property type="entry name" value="NB-ARC"/>
    <property type="match status" value="1"/>
</dbReference>
<dbReference type="GO" id="GO:0051707">
    <property type="term" value="P:response to other organism"/>
    <property type="evidence" value="ECO:0007669"/>
    <property type="project" value="UniProtKB-ARBA"/>
</dbReference>
<dbReference type="GO" id="GO:0043531">
    <property type="term" value="F:ADP binding"/>
    <property type="evidence" value="ECO:0007669"/>
    <property type="project" value="InterPro"/>
</dbReference>
<keyword evidence="4" id="KW-0547">Nucleotide-binding</keyword>
<dbReference type="InterPro" id="IPR058922">
    <property type="entry name" value="WHD_DRP"/>
</dbReference>
<dbReference type="Pfam" id="PF23598">
    <property type="entry name" value="LRR_14"/>
    <property type="match status" value="1"/>
</dbReference>
<dbReference type="Gene3D" id="3.80.10.10">
    <property type="entry name" value="Ribonuclease Inhibitor"/>
    <property type="match status" value="1"/>
</dbReference>
<feature type="domain" description="Disease resistance N-terminal" evidence="9">
    <location>
        <begin position="10"/>
        <end position="92"/>
    </location>
</feature>
<evidence type="ECO:0000259" key="10">
    <source>
        <dbReference type="Pfam" id="PF23559"/>
    </source>
</evidence>
<dbReference type="PANTHER" id="PTHR23155:SF981">
    <property type="entry name" value="NB-ARC DOMAIN CONTAINING PROTEIN, EXPRESSED"/>
    <property type="match status" value="1"/>
</dbReference>
<dbReference type="Gene3D" id="3.40.50.300">
    <property type="entry name" value="P-loop containing nucleotide triphosphate hydrolases"/>
    <property type="match status" value="1"/>
</dbReference>
<accession>F2E1F0</accession>
<dbReference type="InterPro" id="IPR044974">
    <property type="entry name" value="Disease_R_plants"/>
</dbReference>
<dbReference type="GO" id="GO:0006952">
    <property type="term" value="P:defense response"/>
    <property type="evidence" value="ECO:0007669"/>
    <property type="project" value="UniProtKB-KW"/>
</dbReference>
<organism evidence="12">
    <name type="scientific">Hordeum vulgare subsp. vulgare</name>
    <name type="common">Domesticated barley</name>
    <dbReference type="NCBI Taxonomy" id="112509"/>
    <lineage>
        <taxon>Eukaryota</taxon>
        <taxon>Viridiplantae</taxon>
        <taxon>Streptophyta</taxon>
        <taxon>Embryophyta</taxon>
        <taxon>Tracheophyta</taxon>
        <taxon>Spermatophyta</taxon>
        <taxon>Magnoliopsida</taxon>
        <taxon>Liliopsida</taxon>
        <taxon>Poales</taxon>
        <taxon>Poaceae</taxon>
        <taxon>BOP clade</taxon>
        <taxon>Pooideae</taxon>
        <taxon>Triticodae</taxon>
        <taxon>Triticeae</taxon>
        <taxon>Hordeinae</taxon>
        <taxon>Hordeum</taxon>
    </lineage>
</organism>
<dbReference type="InterPro" id="IPR032675">
    <property type="entry name" value="LRR_dom_sf"/>
</dbReference>
<feature type="domain" description="NB-ARC" evidence="8">
    <location>
        <begin position="161"/>
        <end position="332"/>
    </location>
</feature>
<keyword evidence="3" id="KW-0677">Repeat</keyword>
<dbReference type="Gene3D" id="1.10.8.430">
    <property type="entry name" value="Helical domain of apoptotic protease-activating factors"/>
    <property type="match status" value="1"/>
</dbReference>
<evidence type="ECO:0000256" key="4">
    <source>
        <dbReference type="ARBA" id="ARBA00022741"/>
    </source>
</evidence>
<dbReference type="Pfam" id="PF23559">
    <property type="entry name" value="WHD_DRP"/>
    <property type="match status" value="1"/>
</dbReference>
<proteinExistence type="evidence at transcript level"/>
<keyword evidence="2" id="KW-0433">Leucine-rich repeat</keyword>
<dbReference type="SUPFAM" id="SSF52540">
    <property type="entry name" value="P-loop containing nucleoside triphosphate hydrolases"/>
    <property type="match status" value="1"/>
</dbReference>
<keyword evidence="5" id="KW-0611">Plant defense</keyword>
<reference evidence="12" key="1">
    <citation type="journal article" date="2011" name="Plant Physiol.">
        <title>Comprehensive sequence analysis of 24,783 barley full-length cDNAs derived from 12 clone libraries.</title>
        <authorList>
            <person name="Matsumoto T."/>
            <person name="Tanaka T."/>
            <person name="Sakai H."/>
            <person name="Amano N."/>
            <person name="Kanamori H."/>
            <person name="Kurita K."/>
            <person name="Kikuta A."/>
            <person name="Kamiya K."/>
            <person name="Yamamoto M."/>
            <person name="Ikawa H."/>
            <person name="Fujii N."/>
            <person name="Hori K."/>
            <person name="Itoh T."/>
            <person name="Sato K."/>
        </authorList>
    </citation>
    <scope>NUCLEOTIDE SEQUENCE</scope>
    <source>
        <tissue evidence="12">Shoot and root</tissue>
    </source>
</reference>
<feature type="compositionally biased region" description="Low complexity" evidence="7">
    <location>
        <begin position="129"/>
        <end position="139"/>
    </location>
</feature>
<evidence type="ECO:0000256" key="6">
    <source>
        <dbReference type="ARBA" id="ARBA00023054"/>
    </source>
</evidence>
<evidence type="ECO:0000256" key="2">
    <source>
        <dbReference type="ARBA" id="ARBA00022614"/>
    </source>
</evidence>
<dbReference type="InterPro" id="IPR042197">
    <property type="entry name" value="Apaf_helical"/>
</dbReference>
<dbReference type="PANTHER" id="PTHR23155">
    <property type="entry name" value="DISEASE RESISTANCE PROTEIN RP"/>
    <property type="match status" value="1"/>
</dbReference>
<evidence type="ECO:0000259" key="8">
    <source>
        <dbReference type="Pfam" id="PF00931"/>
    </source>
</evidence>
<name>F2E1F0_HORVV</name>
<dbReference type="Gene3D" id="1.20.5.4130">
    <property type="match status" value="1"/>
</dbReference>
<evidence type="ECO:0000256" key="3">
    <source>
        <dbReference type="ARBA" id="ARBA00022737"/>
    </source>
</evidence>
<evidence type="ECO:0000256" key="7">
    <source>
        <dbReference type="SAM" id="MobiDB-lite"/>
    </source>
</evidence>
<dbReference type="PRINTS" id="PR00364">
    <property type="entry name" value="DISEASERSIST"/>
</dbReference>
<sequence length="980" mass="109277">MEAAVVSALMTNIVARLFAVLEKRYDQLSALHDDIDSMKAELHLIAGAMEDQLSQKGHTRAVERISMTVMRELAFDIEDCLDRFLPCAACGEEAGSIGDPVYFVDEIQKLKKRLEGAHQQKTNYGVKGGQQQDSQDCQGHPIASHDADTFEEHHHHHVGIEKPKQEVVDLLEVEGEKLMVISIVGFGGSGKTALTKAVYHCPQVRRKFLRRAWVVASKHKDDAKGLLTAILQQLLPSEAPAVLPTQQVPQLQQHIIHHLQARSTRCLIVIDDMEHQHWKAIEPIIYVETLSRILVTTTIHSVANKCSSVGGYIYNMRTLSKEDSKVLLKKKVSLLGGSSPDLEDGSAAIVDKCNGHPLALVSVANHLLGESELTGKFCKDTSSCLGSHMDKNTHGDFTKLRQVLVNNYSSLSGGLKTCLLYTSLFPNDRPVSRKTLTRRWLAEGYIDGDLEAADKNFKELIDRNIIQSIDESNDGKAKTCKPHGIMNQFMLHKSMSCNFITSFGDKNRRRFRHLVIENHTNDTTSGMDHVAVPTSRSHNRLHNLVDSLKGKFANINTFTNTGLVSKQLRPRPLTVFGGAGEAVSDLTSCELLRVLDLKECVGLNEEHLRYIYKLLHLKYLTLGSSVSNLSVELERLHCLETLDVGKTQIVTLPVEVINLPHLAHLFGKIKLNKISTKNCKKFMQGKSNLQTLAGVVVDNNSRFPELMVHMKKLTKIKLWCEITSTDTNYTILSEAIHRFVQAGMGNPVGYRSLSLHMNDCSKDLLHRHQVDNTTATSKKPVCVSSLKLQGSLSQFPQFVMSLRGLKELCLTSTNLTRDDLSTLYTLKRLVYLKLVEVHLAGDLHINLGNFRSLQRLRLAVQESRLPTIKQGALLSHLVSLQLLCKDLLGPSDHLQMKSFGRLQEIALDSMVSKETIELWENEARMHPKRPRILLLKRVGPAGKYVANDQGSLELPMPCGCSDRCCKADQGSPEAQMQGTP</sequence>
<comment type="similarity">
    <text evidence="1">Belongs to the disease resistance NB-LRR family.</text>
</comment>
<protein>
    <submittedName>
        <fullName evidence="12">Predicted protein</fullName>
    </submittedName>
</protein>
<evidence type="ECO:0000259" key="9">
    <source>
        <dbReference type="Pfam" id="PF18052"/>
    </source>
</evidence>
<dbReference type="Pfam" id="PF18052">
    <property type="entry name" value="Rx_N"/>
    <property type="match status" value="1"/>
</dbReference>
<dbReference type="InterPro" id="IPR027417">
    <property type="entry name" value="P-loop_NTPase"/>
</dbReference>
<evidence type="ECO:0000259" key="11">
    <source>
        <dbReference type="Pfam" id="PF23598"/>
    </source>
</evidence>
<keyword evidence="6" id="KW-0175">Coiled coil</keyword>
<evidence type="ECO:0000256" key="5">
    <source>
        <dbReference type="ARBA" id="ARBA00022821"/>
    </source>
</evidence>
<dbReference type="InterPro" id="IPR036388">
    <property type="entry name" value="WH-like_DNA-bd_sf"/>
</dbReference>
<feature type="region of interest" description="Disordered" evidence="7">
    <location>
        <begin position="124"/>
        <end position="144"/>
    </location>
</feature>
<feature type="domain" description="Disease resistance R13L4/SHOC-2-like LRR" evidence="11">
    <location>
        <begin position="571"/>
        <end position="932"/>
    </location>
</feature>